<feature type="compositionally biased region" description="Basic and acidic residues" evidence="1">
    <location>
        <begin position="261"/>
        <end position="273"/>
    </location>
</feature>
<reference evidence="2" key="3">
    <citation type="submission" date="2006-01" db="EMBL/GenBank/DDBJ databases">
        <authorList>
            <person name="Buell R."/>
        </authorList>
    </citation>
    <scope>NUCLEOTIDE SEQUENCE</scope>
</reference>
<feature type="region of interest" description="Disordered" evidence="1">
    <location>
        <begin position="583"/>
        <end position="605"/>
    </location>
</feature>
<feature type="region of interest" description="Disordered" evidence="1">
    <location>
        <begin position="70"/>
        <end position="100"/>
    </location>
</feature>
<evidence type="ECO:0000313" key="2">
    <source>
        <dbReference type="EMBL" id="ABA91535.1"/>
    </source>
</evidence>
<feature type="compositionally biased region" description="Polar residues" evidence="1">
    <location>
        <begin position="231"/>
        <end position="246"/>
    </location>
</feature>
<protein>
    <submittedName>
        <fullName evidence="2">Uncharacterized protein</fullName>
    </submittedName>
</protein>
<dbReference type="EMBL" id="DP000010">
    <property type="protein sequence ID" value="ABA91535.1"/>
    <property type="molecule type" value="Genomic_DNA"/>
</dbReference>
<feature type="compositionally biased region" description="Basic and acidic residues" evidence="1">
    <location>
        <begin position="583"/>
        <end position="593"/>
    </location>
</feature>
<accession>Q53NE1</accession>
<sequence length="652" mass="72843">MMSSLKPEKAFSPGAASEGVITPASQGGAPARQGGDPVRRGSGELVSLAAAKRRGKALADLGRVGSADARQVFDRSLPPLGVNNGADQSQPGNNSKTRFPPQQLTQLENLLQHLWGKSPSDLGFRGGWRWREPQSEEGEAAEWPRVGIGGRTREERWSSSIHGDSRGFVKVVKENSGGMAYQGGAWRGRLQTRPPGFRGEGWRPPAPFHQGRQDPEEGGHKKQDGEGSKGGQSSTMAARGVTQQYRPVQKSPDPVIPKQMEQAEHGEQADSKDLTQMGKIPRDVKEHVNSMAAISTLFEGKLTEAQLEQGFTQQFRWNWIWKAKAMPNGSFQMRFPNKLRFEELANFDYFTVKGTDVQVNVKEWTQEAEAVGKLNIAWVKVAGIPDEMKGYQALYEVGSNLGPVMEIDMVTFRANNIIRLKVGLMETDVFPLKLVLTTPKGFLYQARFTLEEVIEQGWFREEIMEEVVVETDDKDLGFAEQSTFGKSRSVVSVTPELMQKEEQMKQLQILKDREMAMQLQVEEDNSSGMKRKLIMDVEGSDKDAGQLGEGVEDKLLKIQEQVIQDQLMGGKKVAVEVSKNVKEMSEEDKEKVNLGDSEDFLDSQESVDSFARQVGVLITEEDTESQEEEKRRSKRLKDKEDRNLQEVAIERK</sequence>
<dbReference type="PANTHER" id="PTHR33170:SF34">
    <property type="entry name" value="OS05G0102200 PROTEIN"/>
    <property type="match status" value="1"/>
</dbReference>
<feature type="compositionally biased region" description="Basic and acidic residues" evidence="1">
    <location>
        <begin position="637"/>
        <end position="652"/>
    </location>
</feature>
<gene>
    <name evidence="2" type="ordered locus">LOC_Os11g05710</name>
</gene>
<feature type="region of interest" description="Disordered" evidence="1">
    <location>
        <begin position="182"/>
        <end position="274"/>
    </location>
</feature>
<feature type="region of interest" description="Disordered" evidence="1">
    <location>
        <begin position="618"/>
        <end position="652"/>
    </location>
</feature>
<proteinExistence type="predicted"/>
<name>Q53NE1_ORYSJ</name>
<feature type="compositionally biased region" description="Basic and acidic residues" evidence="1">
    <location>
        <begin position="211"/>
        <end position="227"/>
    </location>
</feature>
<dbReference type="PANTHER" id="PTHR33170">
    <property type="entry name" value="DUF4283 DOMAIN-CONTAINING PROTEIN-RELATED"/>
    <property type="match status" value="1"/>
</dbReference>
<dbReference type="AlphaFoldDB" id="Q53NE1"/>
<feature type="compositionally biased region" description="Polar residues" evidence="1">
    <location>
        <begin position="85"/>
        <end position="100"/>
    </location>
</feature>
<reference evidence="2" key="1">
    <citation type="journal article" date="2005" name="BMC Biol.">
        <title>The sequence of rice chromosomes 11 and 12, rich in disease resistance genes and recent gene duplications.</title>
        <authorList>
            <consortium name="The rice chromosomes 11 and 12 sequencing consortia"/>
        </authorList>
    </citation>
    <scope>NUCLEOTIDE SEQUENCE [LARGE SCALE GENOMIC DNA]</scope>
</reference>
<feature type="region of interest" description="Disordered" evidence="1">
    <location>
        <begin position="1"/>
        <end position="47"/>
    </location>
</feature>
<evidence type="ECO:0000256" key="1">
    <source>
        <dbReference type="SAM" id="MobiDB-lite"/>
    </source>
</evidence>
<organism evidence="2">
    <name type="scientific">Oryza sativa subsp. japonica</name>
    <name type="common">Rice</name>
    <dbReference type="NCBI Taxonomy" id="39947"/>
    <lineage>
        <taxon>Eukaryota</taxon>
        <taxon>Viridiplantae</taxon>
        <taxon>Streptophyta</taxon>
        <taxon>Embryophyta</taxon>
        <taxon>Tracheophyta</taxon>
        <taxon>Spermatophyta</taxon>
        <taxon>Magnoliopsida</taxon>
        <taxon>Liliopsida</taxon>
        <taxon>Poales</taxon>
        <taxon>Poaceae</taxon>
        <taxon>BOP clade</taxon>
        <taxon>Oryzoideae</taxon>
        <taxon>Oryzeae</taxon>
        <taxon>Oryzinae</taxon>
        <taxon>Oryza</taxon>
        <taxon>Oryza sativa</taxon>
    </lineage>
</organism>
<reference evidence="2" key="2">
    <citation type="submission" date="2005-04" db="EMBL/GenBank/DDBJ databases">
        <authorList>
            <person name="Buell C.R."/>
            <person name="Wing R.A."/>
            <person name="McCombie W.A."/>
            <person name="Ouyang S."/>
        </authorList>
    </citation>
    <scope>NUCLEOTIDE SEQUENCE</scope>
</reference>